<feature type="transmembrane region" description="Helical" evidence="1">
    <location>
        <begin position="91"/>
        <end position="113"/>
    </location>
</feature>
<protein>
    <submittedName>
        <fullName evidence="2">DUF805 domain-containing protein</fullName>
    </submittedName>
</protein>
<dbReference type="Proteomes" id="UP001241935">
    <property type="component" value="Unassembled WGS sequence"/>
</dbReference>
<organism evidence="2 3">
    <name type="scientific">Acinetobacter terrestris</name>
    <dbReference type="NCBI Taxonomy" id="2529843"/>
    <lineage>
        <taxon>Bacteria</taxon>
        <taxon>Pseudomonadati</taxon>
        <taxon>Pseudomonadota</taxon>
        <taxon>Gammaproteobacteria</taxon>
        <taxon>Moraxellales</taxon>
        <taxon>Moraxellaceae</taxon>
        <taxon>Acinetobacter</taxon>
        <taxon>Acinetobacter Taxon 24</taxon>
    </lineage>
</organism>
<keyword evidence="1" id="KW-0472">Membrane</keyword>
<feature type="transmembrane region" description="Helical" evidence="1">
    <location>
        <begin position="57"/>
        <end position="79"/>
    </location>
</feature>
<evidence type="ECO:0000313" key="3">
    <source>
        <dbReference type="Proteomes" id="UP001241935"/>
    </source>
</evidence>
<dbReference type="EMBL" id="JASKNE010000001">
    <property type="protein sequence ID" value="MDK1684595.1"/>
    <property type="molecule type" value="Genomic_DNA"/>
</dbReference>
<gene>
    <name evidence="2" type="ORF">QOR41_12335</name>
</gene>
<proteinExistence type="predicted"/>
<sequence length="178" mass="20133">MNQKYQTSESALSPSGRFGRLSYLGWNMLMSFSILIIIGIIAAFSPGLLADPTTMTGSSMLATVLIGIAYIVLLYFSFVFTIRRLHDRNHIGWLSLLILVPGINLVFMLYLIFAKGDDRSNQYGPRRNTKGWEKVLAWIYILIFPLAFLAAIALPAYQDYVTRAQQAQMEIQQTEQNN</sequence>
<dbReference type="InterPro" id="IPR008523">
    <property type="entry name" value="DUF805"/>
</dbReference>
<accession>A0AAW6UYH0</accession>
<feature type="transmembrane region" description="Helical" evidence="1">
    <location>
        <begin position="135"/>
        <end position="157"/>
    </location>
</feature>
<feature type="transmembrane region" description="Helical" evidence="1">
    <location>
        <begin position="21"/>
        <end position="45"/>
    </location>
</feature>
<keyword evidence="1" id="KW-1133">Transmembrane helix</keyword>
<name>A0AAW6UYH0_9GAMM</name>
<dbReference type="Pfam" id="PF05656">
    <property type="entry name" value="DUF805"/>
    <property type="match status" value="1"/>
</dbReference>
<comment type="caution">
    <text evidence="2">The sequence shown here is derived from an EMBL/GenBank/DDBJ whole genome shotgun (WGS) entry which is preliminary data.</text>
</comment>
<keyword evidence="1" id="KW-0812">Transmembrane</keyword>
<evidence type="ECO:0000256" key="1">
    <source>
        <dbReference type="SAM" id="Phobius"/>
    </source>
</evidence>
<dbReference type="AlphaFoldDB" id="A0AAW6UYH0"/>
<dbReference type="PANTHER" id="PTHR34980:SF3">
    <property type="entry name" value="BLR8105 PROTEIN"/>
    <property type="match status" value="1"/>
</dbReference>
<dbReference type="PANTHER" id="PTHR34980">
    <property type="entry name" value="INNER MEMBRANE PROTEIN-RELATED-RELATED"/>
    <property type="match status" value="1"/>
</dbReference>
<dbReference type="GO" id="GO:0005886">
    <property type="term" value="C:plasma membrane"/>
    <property type="evidence" value="ECO:0007669"/>
    <property type="project" value="TreeGrafter"/>
</dbReference>
<evidence type="ECO:0000313" key="2">
    <source>
        <dbReference type="EMBL" id="MDK1684595.1"/>
    </source>
</evidence>
<dbReference type="RefSeq" id="WP_284067433.1">
    <property type="nucleotide sequence ID" value="NZ_JASKNE010000001.1"/>
</dbReference>
<reference evidence="2" key="1">
    <citation type="submission" date="2023-04" db="EMBL/GenBank/DDBJ databases">
        <title>The environmental microbiomes in feedlot watering bowls are a reservoir of florfenicol resistance for bovine respiratory disease pathogens.</title>
        <authorList>
            <person name="Kos D.W."/>
            <person name="Ruzzini A.C."/>
            <person name="Schreiner B."/>
            <person name="Jelinski M.D."/>
        </authorList>
    </citation>
    <scope>NUCLEOTIDE SEQUENCE</scope>
    <source>
        <strain evidence="2">WB3</strain>
    </source>
</reference>